<evidence type="ECO:0000256" key="5">
    <source>
        <dbReference type="ARBA" id="ARBA00022692"/>
    </source>
</evidence>
<dbReference type="AlphaFoldDB" id="A0AAW5QSI0"/>
<dbReference type="InterPro" id="IPR007387">
    <property type="entry name" value="TRAP_DctQ"/>
</dbReference>
<evidence type="ECO:0000313" key="12">
    <source>
        <dbReference type="Proteomes" id="UP001320898"/>
    </source>
</evidence>
<comment type="function">
    <text evidence="9">Part of the tripartite ATP-independent periplasmic (TRAP) transport system.</text>
</comment>
<feature type="transmembrane region" description="Helical" evidence="9">
    <location>
        <begin position="99"/>
        <end position="119"/>
    </location>
</feature>
<dbReference type="GO" id="GO:0022857">
    <property type="term" value="F:transmembrane transporter activity"/>
    <property type="evidence" value="ECO:0007669"/>
    <property type="project" value="UniProtKB-UniRule"/>
</dbReference>
<feature type="transmembrane region" description="Helical" evidence="9">
    <location>
        <begin position="281"/>
        <end position="305"/>
    </location>
</feature>
<keyword evidence="6 9" id="KW-1133">Transmembrane helix</keyword>
<keyword evidence="2 9" id="KW-0813">Transport</keyword>
<keyword evidence="4 9" id="KW-0997">Cell inner membrane</keyword>
<dbReference type="GO" id="GO:0005886">
    <property type="term" value="C:plasma membrane"/>
    <property type="evidence" value="ECO:0007669"/>
    <property type="project" value="UniProtKB-SubCell"/>
</dbReference>
<keyword evidence="3" id="KW-1003">Cell membrane</keyword>
<name>A0AAW5QSI0_9HYPH</name>
<evidence type="ECO:0000259" key="10">
    <source>
        <dbReference type="Pfam" id="PF04290"/>
    </source>
</evidence>
<feature type="transmembrane region" description="Helical" evidence="9">
    <location>
        <begin position="6"/>
        <end position="39"/>
    </location>
</feature>
<proteinExistence type="inferred from homology"/>
<comment type="subunit">
    <text evidence="9">The complex comprises the extracytoplasmic solute receptor protein and the two transmembrane proteins.</text>
</comment>
<evidence type="ECO:0000256" key="7">
    <source>
        <dbReference type="ARBA" id="ARBA00023136"/>
    </source>
</evidence>
<feature type="transmembrane region" description="Helical" evidence="9">
    <location>
        <begin position="230"/>
        <end position="253"/>
    </location>
</feature>
<dbReference type="Pfam" id="PF04290">
    <property type="entry name" value="DctQ"/>
    <property type="match status" value="1"/>
</dbReference>
<feature type="transmembrane region" description="Helical" evidence="9">
    <location>
        <begin position="140"/>
        <end position="161"/>
    </location>
</feature>
<dbReference type="EMBL" id="JALIDZ010000001">
    <property type="protein sequence ID" value="MCT8970434.1"/>
    <property type="molecule type" value="Genomic_DNA"/>
</dbReference>
<dbReference type="PANTHER" id="PTHR35011:SF4">
    <property type="entry name" value="SLL1102 PROTEIN"/>
    <property type="match status" value="1"/>
</dbReference>
<evidence type="ECO:0000256" key="9">
    <source>
        <dbReference type="RuleBase" id="RU369079"/>
    </source>
</evidence>
<dbReference type="RefSeq" id="WP_261614001.1">
    <property type="nucleotide sequence ID" value="NZ_JALIDZ010000001.1"/>
</dbReference>
<reference evidence="11 12" key="1">
    <citation type="submission" date="2022-04" db="EMBL/GenBank/DDBJ databases">
        <authorList>
            <person name="Ye Y.-Q."/>
            <person name="Du Z.-J."/>
        </authorList>
    </citation>
    <scope>NUCLEOTIDE SEQUENCE [LARGE SCALE GENOMIC DNA]</scope>
    <source>
        <strain evidence="11 12">A6E488</strain>
    </source>
</reference>
<evidence type="ECO:0000256" key="1">
    <source>
        <dbReference type="ARBA" id="ARBA00004429"/>
    </source>
</evidence>
<keyword evidence="5 9" id="KW-0812">Transmembrane</keyword>
<comment type="similarity">
    <text evidence="8 9">Belongs to the TRAP transporter small permease family.</text>
</comment>
<evidence type="ECO:0000256" key="6">
    <source>
        <dbReference type="ARBA" id="ARBA00022989"/>
    </source>
</evidence>
<dbReference type="InterPro" id="IPR055348">
    <property type="entry name" value="DctQ"/>
</dbReference>
<gene>
    <name evidence="11" type="ORF">MUB46_01035</name>
</gene>
<comment type="caution">
    <text evidence="11">The sequence shown here is derived from an EMBL/GenBank/DDBJ whole genome shotgun (WGS) entry which is preliminary data.</text>
</comment>
<dbReference type="PANTHER" id="PTHR35011">
    <property type="entry name" value="2,3-DIKETO-L-GULONATE TRAP TRANSPORTER SMALL PERMEASE PROTEIN YIAM"/>
    <property type="match status" value="1"/>
</dbReference>
<evidence type="ECO:0000313" key="11">
    <source>
        <dbReference type="EMBL" id="MCT8970434.1"/>
    </source>
</evidence>
<evidence type="ECO:0000256" key="3">
    <source>
        <dbReference type="ARBA" id="ARBA00022475"/>
    </source>
</evidence>
<organism evidence="11 12">
    <name type="scientific">Microbaculum marinisediminis</name>
    <dbReference type="NCBI Taxonomy" id="2931392"/>
    <lineage>
        <taxon>Bacteria</taxon>
        <taxon>Pseudomonadati</taxon>
        <taxon>Pseudomonadota</taxon>
        <taxon>Alphaproteobacteria</taxon>
        <taxon>Hyphomicrobiales</taxon>
        <taxon>Tepidamorphaceae</taxon>
        <taxon>Microbaculum</taxon>
    </lineage>
</organism>
<evidence type="ECO:0000256" key="8">
    <source>
        <dbReference type="ARBA" id="ARBA00038436"/>
    </source>
</evidence>
<keyword evidence="7 9" id="KW-0472">Membrane</keyword>
<keyword evidence="12" id="KW-1185">Reference proteome</keyword>
<evidence type="ECO:0000256" key="4">
    <source>
        <dbReference type="ARBA" id="ARBA00022519"/>
    </source>
</evidence>
<accession>A0AAW5QSI0</accession>
<evidence type="ECO:0000256" key="2">
    <source>
        <dbReference type="ARBA" id="ARBA00022448"/>
    </source>
</evidence>
<comment type="caution">
    <text evidence="9">Lacks conserved residue(s) required for the propagation of feature annotation.</text>
</comment>
<feature type="domain" description="Tripartite ATP-independent periplasmic transporters DctQ component" evidence="10">
    <location>
        <begin position="155"/>
        <end position="299"/>
    </location>
</feature>
<comment type="subcellular location">
    <subcellularLocation>
        <location evidence="1 9">Cell inner membrane</location>
        <topology evidence="1 9">Multi-pass membrane protein</topology>
    </subcellularLocation>
</comment>
<protein>
    <recommendedName>
        <fullName evidence="9">TRAP transporter small permease protein</fullName>
    </recommendedName>
</protein>
<dbReference type="Proteomes" id="UP001320898">
    <property type="component" value="Unassembled WGS sequence"/>
</dbReference>
<sequence>MGTLSALVAVISAFAVVMAPFGLHWIALIIGFVALFVAAAKGARPGLFLTSAALMAVSVPVDDAFEMSRADLRLMTRAAEDGDAFSSVVLSIHDVTTNVSGLLVVATLVLVAIAIRIAARRASPDGWSFYLRESDALGDMTVWIGKAASFLYVPMIFIIIYDVSQRKMLEFWPTFAETGWYHTFTSTKLQEAEWHLHAVLFLLCFGYAYIKDAHVRIELVRDKLAPRTRVWIELLGCIFFLVAYCYVVMRFGYDFAQNSFKLMEQSSAQTGLPLRFIIKSFLPFGFLILGLAGVAVAVKCVVYLFGPEALRSASGYYAGTHHADIPEDAVEPATADR</sequence>